<dbReference type="AlphaFoldDB" id="A0A2P2IK57"/>
<reference evidence="1" key="1">
    <citation type="submission" date="2018-02" db="EMBL/GenBank/DDBJ databases">
        <title>Rhizophora mucronata_Transcriptome.</title>
        <authorList>
            <person name="Meera S.P."/>
            <person name="Sreeshan A."/>
            <person name="Augustine A."/>
        </authorList>
    </citation>
    <scope>NUCLEOTIDE SEQUENCE</scope>
    <source>
        <tissue evidence="1">Leaf</tissue>
    </source>
</reference>
<evidence type="ECO:0000313" key="1">
    <source>
        <dbReference type="EMBL" id="MBW81588.1"/>
    </source>
</evidence>
<organism evidence="1">
    <name type="scientific">Rhizophora mucronata</name>
    <name type="common">Asiatic mangrove</name>
    <dbReference type="NCBI Taxonomy" id="61149"/>
    <lineage>
        <taxon>Eukaryota</taxon>
        <taxon>Viridiplantae</taxon>
        <taxon>Streptophyta</taxon>
        <taxon>Embryophyta</taxon>
        <taxon>Tracheophyta</taxon>
        <taxon>Spermatophyta</taxon>
        <taxon>Magnoliopsida</taxon>
        <taxon>eudicotyledons</taxon>
        <taxon>Gunneridae</taxon>
        <taxon>Pentapetalae</taxon>
        <taxon>rosids</taxon>
        <taxon>fabids</taxon>
        <taxon>Malpighiales</taxon>
        <taxon>Rhizophoraceae</taxon>
        <taxon>Rhizophora</taxon>
    </lineage>
</organism>
<accession>A0A2P2IK57</accession>
<protein>
    <submittedName>
        <fullName evidence="1">Uncharacterized protein</fullName>
    </submittedName>
</protein>
<sequence>MSKVRNFRQEVTFCCPISHHTLIGPNCSTTTISLYSIHHAKSLYSPTF</sequence>
<name>A0A2P2IK57_RHIMU</name>
<dbReference type="EMBL" id="GGEC01001105">
    <property type="protein sequence ID" value="MBW81588.1"/>
    <property type="molecule type" value="Transcribed_RNA"/>
</dbReference>
<proteinExistence type="predicted"/>